<reference evidence="2" key="1">
    <citation type="submission" date="2020-05" db="EMBL/GenBank/DDBJ databases">
        <authorList>
            <person name="Zeng H."/>
            <person name="Chan Y.K."/>
            <person name="Watt R.M."/>
        </authorList>
    </citation>
    <scope>NUCLEOTIDE SEQUENCE</scope>
    <source>
        <strain evidence="2">ATCC 700773</strain>
    </source>
</reference>
<feature type="chain" id="PRO_5037653453" description="SH3 domain-containing protein" evidence="1">
    <location>
        <begin position="21"/>
        <end position="222"/>
    </location>
</feature>
<accession>A0A975IBI1</accession>
<dbReference type="RefSeq" id="WP_210117654.1">
    <property type="nucleotide sequence ID" value="NZ_CP054257.1"/>
</dbReference>
<sequence length="222" mass="25920">MNKKSFLSILFCFSVSFVFALGNYQNKEISDFLYTKYNIKGDKFRVSFKESNYNSQIAGLTIERDGTICLYVGTSGYYLYLSSISIDEYELNLSFIEIWIGAEEGVSSEKRVMYKYKARVLRNEIENNESWMLRIYDIPELFKAIDVYGSVAKNGMKFFVNEPTFVRYDSNLFSRQLFELNPESYFDIIDVVQTENKIWLKISFSGKEGFIPFTALADKWTV</sequence>
<protein>
    <recommendedName>
        <fullName evidence="4">SH3 domain-containing protein</fullName>
    </recommendedName>
</protein>
<feature type="signal peptide" evidence="1">
    <location>
        <begin position="1"/>
        <end position="20"/>
    </location>
</feature>
<dbReference type="EMBL" id="CP054257">
    <property type="protein sequence ID" value="QTQ10858.1"/>
    <property type="molecule type" value="Genomic_DNA"/>
</dbReference>
<name>A0A975IBI1_9SPIR</name>
<proteinExistence type="predicted"/>
<dbReference type="Proteomes" id="UP000671995">
    <property type="component" value="Chromosome"/>
</dbReference>
<dbReference type="AlphaFoldDB" id="A0A975IBI1"/>
<gene>
    <name evidence="2" type="ORF">HRI96_00805</name>
</gene>
<evidence type="ECO:0000313" key="3">
    <source>
        <dbReference type="Proteomes" id="UP000671995"/>
    </source>
</evidence>
<keyword evidence="1" id="KW-0732">Signal</keyword>
<evidence type="ECO:0008006" key="4">
    <source>
        <dbReference type="Google" id="ProtNLM"/>
    </source>
</evidence>
<reference evidence="2" key="2">
    <citation type="journal article" date="2021" name="Microbiol. Resour. Announc.">
        <title>Complete Genome Sequences of Three Human Oral Treponema parvum Isolates.</title>
        <authorList>
            <person name="Zeng H."/>
            <person name="Watt R.M."/>
        </authorList>
    </citation>
    <scope>NUCLEOTIDE SEQUENCE</scope>
    <source>
        <strain evidence="2">ATCC 700773</strain>
    </source>
</reference>
<organism evidence="2 3">
    <name type="scientific">Treponema parvum</name>
    <dbReference type="NCBI Taxonomy" id="138851"/>
    <lineage>
        <taxon>Bacteria</taxon>
        <taxon>Pseudomonadati</taxon>
        <taxon>Spirochaetota</taxon>
        <taxon>Spirochaetia</taxon>
        <taxon>Spirochaetales</taxon>
        <taxon>Treponemataceae</taxon>
        <taxon>Treponema</taxon>
    </lineage>
</organism>
<evidence type="ECO:0000313" key="2">
    <source>
        <dbReference type="EMBL" id="QTQ10858.1"/>
    </source>
</evidence>
<evidence type="ECO:0000256" key="1">
    <source>
        <dbReference type="SAM" id="SignalP"/>
    </source>
</evidence>